<sequence length="234" mass="26952">LTKTKIVKGTREYYITDIEFYLYCDGHEDIITYPRNCKAGDWFFHDSGVDISFGSNSSFKDGKAILENNSFFGGILLRGIKPVGGYSSSKNLTDAPKNIVDELFDKFSAFEESEHFLVNFPLLKEESGHDLKDRKLNDIATRTYRHHILRKCENNKIIKGFIGKEEIDRIKSSIEEIKKYSTPRAELILSDRYVINNDKGKENIIKENIIKENIINAFADSALKPYRYTVDQTK</sequence>
<organism evidence="1 2">
    <name type="scientific">Campylobacter magnus</name>
    <dbReference type="NCBI Taxonomy" id="3026462"/>
    <lineage>
        <taxon>Bacteria</taxon>
        <taxon>Pseudomonadati</taxon>
        <taxon>Campylobacterota</taxon>
        <taxon>Epsilonproteobacteria</taxon>
        <taxon>Campylobacterales</taxon>
        <taxon>Campylobacteraceae</taxon>
        <taxon>Campylobacter</taxon>
    </lineage>
</organism>
<reference evidence="1 2" key="1">
    <citation type="submission" date="2023-06" db="EMBL/GenBank/DDBJ databases">
        <title>Campylobacter magnum sp. nov., isolated from cecal contents of domestic pigs (Sus scrofa domesticus).</title>
        <authorList>
            <person name="Papic B."/>
            <person name="Gruntar I."/>
        </authorList>
    </citation>
    <scope>NUCLEOTIDE SEQUENCE [LARGE SCALE GENOMIC DNA]</scope>
    <source>
        <strain evidence="2">34484-21</strain>
    </source>
</reference>
<accession>A0ABT8T8S3</accession>
<dbReference type="RefSeq" id="WP_302244925.1">
    <property type="nucleotide sequence ID" value="NZ_JAULJQ010000021.1"/>
</dbReference>
<evidence type="ECO:0000313" key="1">
    <source>
        <dbReference type="EMBL" id="MDO2410129.1"/>
    </source>
</evidence>
<feature type="non-terminal residue" evidence="1">
    <location>
        <position position="1"/>
    </location>
</feature>
<proteinExistence type="predicted"/>
<protein>
    <submittedName>
        <fullName evidence="1">Uncharacterized protein</fullName>
    </submittedName>
</protein>
<name>A0ABT8T8S3_9BACT</name>
<evidence type="ECO:0000313" key="2">
    <source>
        <dbReference type="Proteomes" id="UP001171111"/>
    </source>
</evidence>
<comment type="caution">
    <text evidence="1">The sequence shown here is derived from an EMBL/GenBank/DDBJ whole genome shotgun (WGS) entry which is preliminary data.</text>
</comment>
<dbReference type="EMBL" id="JAULJQ010000021">
    <property type="protein sequence ID" value="MDO2410129.1"/>
    <property type="molecule type" value="Genomic_DNA"/>
</dbReference>
<keyword evidence="2" id="KW-1185">Reference proteome</keyword>
<dbReference type="Proteomes" id="UP001171111">
    <property type="component" value="Unassembled WGS sequence"/>
</dbReference>
<gene>
    <name evidence="1" type="ORF">Q2362_08535</name>
</gene>